<evidence type="ECO:0000313" key="2">
    <source>
        <dbReference type="Proteomes" id="UP000237968"/>
    </source>
</evidence>
<evidence type="ECO:0000313" key="1">
    <source>
        <dbReference type="EMBL" id="PRQ03759.1"/>
    </source>
</evidence>
<dbReference type="EMBL" id="PVNK01000069">
    <property type="protein sequence ID" value="PRQ03759.1"/>
    <property type="molecule type" value="Genomic_DNA"/>
</dbReference>
<protein>
    <submittedName>
        <fullName evidence="1">Uncharacterized protein</fullName>
    </submittedName>
</protein>
<proteinExistence type="predicted"/>
<keyword evidence="2" id="KW-1185">Reference proteome</keyword>
<organism evidence="1 2">
    <name type="scientific">Enhygromyxa salina</name>
    <dbReference type="NCBI Taxonomy" id="215803"/>
    <lineage>
        <taxon>Bacteria</taxon>
        <taxon>Pseudomonadati</taxon>
        <taxon>Myxococcota</taxon>
        <taxon>Polyangia</taxon>
        <taxon>Nannocystales</taxon>
        <taxon>Nannocystaceae</taxon>
        <taxon>Enhygromyxa</taxon>
    </lineage>
</organism>
<name>A0A2S9YFA1_9BACT</name>
<dbReference type="RefSeq" id="WP_106390751.1">
    <property type="nucleotide sequence ID" value="NZ_PVNK01000069.1"/>
</dbReference>
<dbReference type="AlphaFoldDB" id="A0A2S9YFA1"/>
<dbReference type="Proteomes" id="UP000237968">
    <property type="component" value="Unassembled WGS sequence"/>
</dbReference>
<reference evidence="1 2" key="1">
    <citation type="submission" date="2018-03" db="EMBL/GenBank/DDBJ databases">
        <title>Draft Genome Sequences of the Obligatory Marine Myxobacteria Enhygromyxa salina SWB005.</title>
        <authorList>
            <person name="Poehlein A."/>
            <person name="Moghaddam J.A."/>
            <person name="Harms H."/>
            <person name="Alanjari M."/>
            <person name="Koenig G.M."/>
            <person name="Daniel R."/>
            <person name="Schaeberle T.F."/>
        </authorList>
    </citation>
    <scope>NUCLEOTIDE SEQUENCE [LARGE SCALE GENOMIC DNA]</scope>
    <source>
        <strain evidence="1 2">SWB005</strain>
    </source>
</reference>
<sequence>MTSAEVVHTVGGLEIKLRAKPILGAQGWGFELRIGVRNTLEAGIFDIGPAPRLELWVSIADLKGGRGGGRRCARTRLPAGQLVRALGPGEHEESELVWDRGADAGERLAAVVTVCPIRLPDGSSVSPELANISMIVGPDTQLEVFELSPADPS</sequence>
<accession>A0A2S9YFA1</accession>
<gene>
    <name evidence="1" type="ORF">ENSA5_12650</name>
</gene>
<comment type="caution">
    <text evidence="1">The sequence shown here is derived from an EMBL/GenBank/DDBJ whole genome shotgun (WGS) entry which is preliminary data.</text>
</comment>